<keyword evidence="7 9" id="KW-0238">DNA-binding</keyword>
<dbReference type="Proteomes" id="UP000578000">
    <property type="component" value="Unassembled WGS sequence"/>
</dbReference>
<dbReference type="GO" id="GO:0016987">
    <property type="term" value="F:sigma factor activity"/>
    <property type="evidence" value="ECO:0007669"/>
    <property type="project" value="UniProtKB-KW"/>
</dbReference>
<feature type="domain" description="RNA polymerase sigma factor 54 core-binding" evidence="11">
    <location>
        <begin position="89"/>
        <end position="264"/>
    </location>
</feature>
<keyword evidence="3 9" id="KW-0808">Transferase</keyword>
<comment type="function">
    <text evidence="9">Sigma factors are initiation factors that promote the attachment of RNA polymerase to specific initiation sites and are then released.</text>
</comment>
<dbReference type="PANTHER" id="PTHR32248">
    <property type="entry name" value="RNA POLYMERASE SIGMA-54 FACTOR"/>
    <property type="match status" value="1"/>
</dbReference>
<comment type="caution">
    <text evidence="12">The sequence shown here is derived from an EMBL/GenBank/DDBJ whole genome shotgun (WGS) entry which is preliminary data.</text>
</comment>
<dbReference type="AlphaFoldDB" id="A0A841QE34"/>
<dbReference type="Pfam" id="PF00309">
    <property type="entry name" value="Sigma54_AID"/>
    <property type="match status" value="1"/>
</dbReference>
<dbReference type="GO" id="GO:0006352">
    <property type="term" value="P:DNA-templated transcription initiation"/>
    <property type="evidence" value="ECO:0007669"/>
    <property type="project" value="InterPro"/>
</dbReference>
<dbReference type="PIRSF" id="PIRSF000774">
    <property type="entry name" value="RpoN"/>
    <property type="match status" value="1"/>
</dbReference>
<dbReference type="PANTHER" id="PTHR32248:SF4">
    <property type="entry name" value="RNA POLYMERASE SIGMA-54 FACTOR"/>
    <property type="match status" value="1"/>
</dbReference>
<dbReference type="GO" id="GO:0016779">
    <property type="term" value="F:nucleotidyltransferase activity"/>
    <property type="evidence" value="ECO:0007669"/>
    <property type="project" value="UniProtKB-KW"/>
</dbReference>
<gene>
    <name evidence="12" type="ORF">HNR55_001287</name>
</gene>
<dbReference type="EMBL" id="JACHIE010000004">
    <property type="protein sequence ID" value="MBB6456706.1"/>
    <property type="molecule type" value="Genomic_DNA"/>
</dbReference>
<evidence type="ECO:0000256" key="6">
    <source>
        <dbReference type="ARBA" id="ARBA00023082"/>
    </source>
</evidence>
<evidence type="ECO:0000313" key="12">
    <source>
        <dbReference type="EMBL" id="MBB6456706.1"/>
    </source>
</evidence>
<keyword evidence="4 9" id="KW-0548">Nucleotidyltransferase</keyword>
<accession>A0A841QE34</accession>
<organism evidence="12 13">
    <name type="scientific">Acetobacter lovaniensis</name>
    <dbReference type="NCBI Taxonomy" id="104100"/>
    <lineage>
        <taxon>Bacteria</taxon>
        <taxon>Pseudomonadati</taxon>
        <taxon>Pseudomonadota</taxon>
        <taxon>Alphaproteobacteria</taxon>
        <taxon>Acetobacterales</taxon>
        <taxon>Acetobacteraceae</taxon>
        <taxon>Acetobacter</taxon>
    </lineage>
</organism>
<protein>
    <recommendedName>
        <fullName evidence="9">RNA polymerase sigma-54 factor</fullName>
    </recommendedName>
</protein>
<keyword evidence="13" id="KW-1185">Reference proteome</keyword>
<dbReference type="Gene3D" id="1.10.10.1330">
    <property type="entry name" value="RNA polymerase sigma-54 factor, core-binding domain"/>
    <property type="match status" value="1"/>
</dbReference>
<evidence type="ECO:0000256" key="3">
    <source>
        <dbReference type="ARBA" id="ARBA00022679"/>
    </source>
</evidence>
<proteinExistence type="inferred from homology"/>
<dbReference type="Pfam" id="PF04552">
    <property type="entry name" value="Sigma54_DBD"/>
    <property type="match status" value="1"/>
</dbReference>
<dbReference type="InterPro" id="IPR000394">
    <property type="entry name" value="RNA_pol_sigma_54"/>
</dbReference>
<comment type="similarity">
    <text evidence="1 9">Belongs to the sigma-54 factor family.</text>
</comment>
<evidence type="ECO:0000256" key="5">
    <source>
        <dbReference type="ARBA" id="ARBA00023015"/>
    </source>
</evidence>
<dbReference type="NCBIfam" id="TIGR02395">
    <property type="entry name" value="rpoN_sigma"/>
    <property type="match status" value="1"/>
</dbReference>
<name>A0A841QE34_9PROT</name>
<evidence type="ECO:0000256" key="9">
    <source>
        <dbReference type="PIRNR" id="PIRNR000774"/>
    </source>
</evidence>
<dbReference type="GO" id="GO:0003677">
    <property type="term" value="F:DNA binding"/>
    <property type="evidence" value="ECO:0007669"/>
    <property type="project" value="UniProtKB-KW"/>
</dbReference>
<evidence type="ECO:0000256" key="4">
    <source>
        <dbReference type="ARBA" id="ARBA00022695"/>
    </source>
</evidence>
<evidence type="ECO:0000256" key="7">
    <source>
        <dbReference type="ARBA" id="ARBA00023125"/>
    </source>
</evidence>
<keyword evidence="8 9" id="KW-0804">Transcription</keyword>
<dbReference type="InterPro" id="IPR038709">
    <property type="entry name" value="RpoN_core-bd_sf"/>
</dbReference>
<dbReference type="PROSITE" id="PS50044">
    <property type="entry name" value="SIGMA54_3"/>
    <property type="match status" value="1"/>
</dbReference>
<evidence type="ECO:0000256" key="2">
    <source>
        <dbReference type="ARBA" id="ARBA00022478"/>
    </source>
</evidence>
<evidence type="ECO:0000256" key="8">
    <source>
        <dbReference type="ARBA" id="ARBA00023163"/>
    </source>
</evidence>
<feature type="domain" description="RNA polymerase sigma factor 54 DNA-binding" evidence="10">
    <location>
        <begin position="290"/>
        <end position="446"/>
    </location>
</feature>
<evidence type="ECO:0000259" key="10">
    <source>
        <dbReference type="Pfam" id="PF04552"/>
    </source>
</evidence>
<dbReference type="InterPro" id="IPR007634">
    <property type="entry name" value="RNA_pol_sigma_54_DNA-bd"/>
</dbReference>
<keyword evidence="5 9" id="KW-0805">Transcription regulation</keyword>
<dbReference type="PROSITE" id="PS00717">
    <property type="entry name" value="SIGMA54_1"/>
    <property type="match status" value="1"/>
</dbReference>
<dbReference type="Gene3D" id="1.10.10.60">
    <property type="entry name" value="Homeodomain-like"/>
    <property type="match status" value="1"/>
</dbReference>
<keyword evidence="2 9" id="KW-0240">DNA-directed RNA polymerase</keyword>
<sequence length="455" mass="50841">MLQGQEMRQGQGLFMNGQMRQALHLLHLTNADLQAYLEEQAASNPFLELPSVDPAISSPARFERGRADMFVQSGQRDDDGTARLPDVPLSLTDQLYEQLRLSTASQQDMLIGAYLIEALDAAGRLTDSLDVLVQRTGQSAEDIERVRQNMMRFEPVGIFARSLRECLAVQLQERGSLDHAMEKLLDHMDMLARGEMLRLARQCNVDQVTLDSMVAELKRLNPKPGFDAGADMVPVRVSDLVVSADGHGDWVVELNAQTLPRVMLAHDLQTRVSLRGQGIRPQDRQVSGFLEQWRTQAHWLVRGMELRCNTLLRVAREIFRRQEAFLVHGASGLVPLTLKDVAEGVGVHESTVSRAVMGKAVATPQGLFALRFFFSSVLAGNTQQAHSAEAVREIIRRLVADEGPKAVFSDDDLVRQLRERGIVIARRTVAKYRDILNIAPSFIRKRKNLLRGRGA</sequence>
<keyword evidence="6 9" id="KW-0731">Sigma factor</keyword>
<dbReference type="InterPro" id="IPR007046">
    <property type="entry name" value="RNA_pol_sigma_54_core-bd"/>
</dbReference>
<evidence type="ECO:0000259" key="11">
    <source>
        <dbReference type="Pfam" id="PF04963"/>
    </source>
</evidence>
<evidence type="ECO:0000256" key="1">
    <source>
        <dbReference type="ARBA" id="ARBA00008798"/>
    </source>
</evidence>
<dbReference type="RefSeq" id="WP_166114098.1">
    <property type="nucleotide sequence ID" value="NZ_BAABDB010000004.1"/>
</dbReference>
<dbReference type="PRINTS" id="PR00045">
    <property type="entry name" value="SIGMA54FCT"/>
</dbReference>
<dbReference type="Pfam" id="PF04963">
    <property type="entry name" value="Sigma54_CBD"/>
    <property type="match status" value="1"/>
</dbReference>
<dbReference type="GO" id="GO:0000428">
    <property type="term" value="C:DNA-directed RNA polymerase complex"/>
    <property type="evidence" value="ECO:0007669"/>
    <property type="project" value="UniProtKB-KW"/>
</dbReference>
<dbReference type="PROSITE" id="PS00718">
    <property type="entry name" value="SIGMA54_2"/>
    <property type="match status" value="1"/>
</dbReference>
<reference evidence="12 13" key="1">
    <citation type="submission" date="2020-08" db="EMBL/GenBank/DDBJ databases">
        <title>Genomic Encyclopedia of Type Strains, Phase IV (KMG-IV): sequencing the most valuable type-strain genomes for metagenomic binning, comparative biology and taxonomic classification.</title>
        <authorList>
            <person name="Goeker M."/>
        </authorList>
    </citation>
    <scope>NUCLEOTIDE SEQUENCE [LARGE SCALE GENOMIC DNA]</scope>
    <source>
        <strain evidence="12 13">DSM 4491</strain>
    </source>
</reference>
<dbReference type="GO" id="GO:0001216">
    <property type="term" value="F:DNA-binding transcription activator activity"/>
    <property type="evidence" value="ECO:0007669"/>
    <property type="project" value="InterPro"/>
</dbReference>
<evidence type="ECO:0000313" key="13">
    <source>
        <dbReference type="Proteomes" id="UP000578000"/>
    </source>
</evidence>